<accession>A0A4S8M8G8</accession>
<gene>
    <name evidence="2" type="ORF">K435DRAFT_942804</name>
</gene>
<keyword evidence="3" id="KW-1185">Reference proteome</keyword>
<dbReference type="EMBL" id="ML179132">
    <property type="protein sequence ID" value="THU98654.1"/>
    <property type="molecule type" value="Genomic_DNA"/>
</dbReference>
<keyword evidence="1" id="KW-1133">Transmembrane helix</keyword>
<proteinExistence type="predicted"/>
<dbReference type="SUPFAM" id="SSF48695">
    <property type="entry name" value="Multiheme cytochromes"/>
    <property type="match status" value="1"/>
</dbReference>
<feature type="transmembrane region" description="Helical" evidence="1">
    <location>
        <begin position="397"/>
        <end position="416"/>
    </location>
</feature>
<feature type="transmembrane region" description="Helical" evidence="1">
    <location>
        <begin position="463"/>
        <end position="484"/>
    </location>
</feature>
<reference evidence="2 3" key="1">
    <citation type="journal article" date="2019" name="Nat. Ecol. Evol.">
        <title>Megaphylogeny resolves global patterns of mushroom evolution.</title>
        <authorList>
            <person name="Varga T."/>
            <person name="Krizsan K."/>
            <person name="Foldi C."/>
            <person name="Dima B."/>
            <person name="Sanchez-Garcia M."/>
            <person name="Sanchez-Ramirez S."/>
            <person name="Szollosi G.J."/>
            <person name="Szarkandi J.G."/>
            <person name="Papp V."/>
            <person name="Albert L."/>
            <person name="Andreopoulos W."/>
            <person name="Angelini C."/>
            <person name="Antonin V."/>
            <person name="Barry K.W."/>
            <person name="Bougher N.L."/>
            <person name="Buchanan P."/>
            <person name="Buyck B."/>
            <person name="Bense V."/>
            <person name="Catcheside P."/>
            <person name="Chovatia M."/>
            <person name="Cooper J."/>
            <person name="Damon W."/>
            <person name="Desjardin D."/>
            <person name="Finy P."/>
            <person name="Geml J."/>
            <person name="Haridas S."/>
            <person name="Hughes K."/>
            <person name="Justo A."/>
            <person name="Karasinski D."/>
            <person name="Kautmanova I."/>
            <person name="Kiss B."/>
            <person name="Kocsube S."/>
            <person name="Kotiranta H."/>
            <person name="LaButti K.M."/>
            <person name="Lechner B.E."/>
            <person name="Liimatainen K."/>
            <person name="Lipzen A."/>
            <person name="Lukacs Z."/>
            <person name="Mihaltcheva S."/>
            <person name="Morgado L.N."/>
            <person name="Niskanen T."/>
            <person name="Noordeloos M.E."/>
            <person name="Ohm R.A."/>
            <person name="Ortiz-Santana B."/>
            <person name="Ovrebo C."/>
            <person name="Racz N."/>
            <person name="Riley R."/>
            <person name="Savchenko A."/>
            <person name="Shiryaev A."/>
            <person name="Soop K."/>
            <person name="Spirin V."/>
            <person name="Szebenyi C."/>
            <person name="Tomsovsky M."/>
            <person name="Tulloss R.E."/>
            <person name="Uehling J."/>
            <person name="Grigoriev I.V."/>
            <person name="Vagvolgyi C."/>
            <person name="Papp T."/>
            <person name="Martin F.M."/>
            <person name="Miettinen O."/>
            <person name="Hibbett D.S."/>
            <person name="Nagy L.G."/>
        </authorList>
    </citation>
    <scope>NUCLEOTIDE SEQUENCE [LARGE SCALE GENOMIC DNA]</scope>
    <source>
        <strain evidence="2 3">CBS 962.96</strain>
    </source>
</reference>
<protein>
    <submittedName>
        <fullName evidence="2">Uncharacterized protein</fullName>
    </submittedName>
</protein>
<organism evidence="2 3">
    <name type="scientific">Dendrothele bispora (strain CBS 962.96)</name>
    <dbReference type="NCBI Taxonomy" id="1314807"/>
    <lineage>
        <taxon>Eukaryota</taxon>
        <taxon>Fungi</taxon>
        <taxon>Dikarya</taxon>
        <taxon>Basidiomycota</taxon>
        <taxon>Agaricomycotina</taxon>
        <taxon>Agaricomycetes</taxon>
        <taxon>Agaricomycetidae</taxon>
        <taxon>Agaricales</taxon>
        <taxon>Agaricales incertae sedis</taxon>
        <taxon>Dendrothele</taxon>
    </lineage>
</organism>
<evidence type="ECO:0000313" key="3">
    <source>
        <dbReference type="Proteomes" id="UP000297245"/>
    </source>
</evidence>
<keyword evidence="1" id="KW-0812">Transmembrane</keyword>
<evidence type="ECO:0000256" key="1">
    <source>
        <dbReference type="SAM" id="Phobius"/>
    </source>
</evidence>
<sequence>MSSPWGSVHGKEGIRAEHGWTRFHYDVANWGKTFSCFVNLPRTLEKELASAWLCQAMFVASANTGDTSNPKQYGVTTEVRISLMPDVETALLHPNIIPKTIFMFITPFQAIQQVQKFFGYEPSTQDFAEACGLPLIEVVPYSEDPGKPHADQYIEELDNWHIIHGDLDEVPSSDSESMHDGTSAQSQEIWFPIPRVRQEMNLTVAEILGYQDLDVSELDSCSEDWNDFGSETSKFDSPSDLPIQYLEPSPWLEGYLIGNDDLRKFCRSVTSRDGTRFCWMFELDAPNAGPPVYTECWICVDCHHSHVQAQPVICAKCHMQFGNNGPWDIMALKPLNSCNFYIKNENLRKIRIARVSSSLLSKAESLDPYFRNSGGSATRIVHVRDYGFMLTVETPQVSVLMLTNFLNTIFLAMYLYKTLVVNFGVIDSLITADWLLATDPIMNGLIALYVQVFFVWRIKALTGSTLTAGAILIPTIAGFVGSGLS</sequence>
<keyword evidence="1" id="KW-0472">Membrane</keyword>
<dbReference type="Proteomes" id="UP000297245">
    <property type="component" value="Unassembled WGS sequence"/>
</dbReference>
<dbReference type="InterPro" id="IPR036280">
    <property type="entry name" value="Multihaem_cyt_sf"/>
</dbReference>
<name>A0A4S8M8G8_DENBC</name>
<feature type="transmembrane region" description="Helical" evidence="1">
    <location>
        <begin position="436"/>
        <end position="456"/>
    </location>
</feature>
<evidence type="ECO:0000313" key="2">
    <source>
        <dbReference type="EMBL" id="THU98654.1"/>
    </source>
</evidence>
<dbReference type="AlphaFoldDB" id="A0A4S8M8G8"/>